<dbReference type="InterPro" id="IPR036282">
    <property type="entry name" value="Glutathione-S-Trfase_C_sf"/>
</dbReference>
<protein>
    <submittedName>
        <fullName evidence="2">Glutathione S-transferase family protein</fullName>
    </submittedName>
</protein>
<dbReference type="InterPro" id="IPR036249">
    <property type="entry name" value="Thioredoxin-like_sf"/>
</dbReference>
<dbReference type="PROSITE" id="PS50405">
    <property type="entry name" value="GST_CTER"/>
    <property type="match status" value="1"/>
</dbReference>
<proteinExistence type="predicted"/>
<dbReference type="Gene3D" id="3.40.30.10">
    <property type="entry name" value="Glutaredoxin"/>
    <property type="match status" value="1"/>
</dbReference>
<comment type="caution">
    <text evidence="2">The sequence shown here is derived from an EMBL/GenBank/DDBJ whole genome shotgun (WGS) entry which is preliminary data.</text>
</comment>
<dbReference type="InterPro" id="IPR004045">
    <property type="entry name" value="Glutathione_S-Trfase_N"/>
</dbReference>
<accession>A0ABU2ZW49</accession>
<gene>
    <name evidence="2" type="ORF">RM552_16570</name>
</gene>
<dbReference type="Pfam" id="PF13417">
    <property type="entry name" value="GST_N_3"/>
    <property type="match status" value="1"/>
</dbReference>
<dbReference type="CDD" id="cd00299">
    <property type="entry name" value="GST_C_family"/>
    <property type="match status" value="1"/>
</dbReference>
<dbReference type="RefSeq" id="WP_311369995.1">
    <property type="nucleotide sequence ID" value="NZ_JAVRHX010000007.1"/>
</dbReference>
<evidence type="ECO:0000313" key="2">
    <source>
        <dbReference type="EMBL" id="MDT0596471.1"/>
    </source>
</evidence>
<reference evidence="2 3" key="1">
    <citation type="submission" date="2023-09" db="EMBL/GenBank/DDBJ databases">
        <authorList>
            <person name="Rey-Velasco X."/>
        </authorList>
    </citation>
    <scope>NUCLEOTIDE SEQUENCE [LARGE SCALE GENOMIC DNA]</scope>
    <source>
        <strain evidence="2 3">P117</strain>
    </source>
</reference>
<keyword evidence="3" id="KW-1185">Reference proteome</keyword>
<evidence type="ECO:0000259" key="1">
    <source>
        <dbReference type="PROSITE" id="PS50405"/>
    </source>
</evidence>
<dbReference type="Gene3D" id="1.20.1050.10">
    <property type="match status" value="1"/>
</dbReference>
<dbReference type="EMBL" id="JAVRHX010000007">
    <property type="protein sequence ID" value="MDT0596471.1"/>
    <property type="molecule type" value="Genomic_DNA"/>
</dbReference>
<dbReference type="InterPro" id="IPR004046">
    <property type="entry name" value="GST_C"/>
</dbReference>
<feature type="domain" description="GST C-terminal" evidence="1">
    <location>
        <begin position="107"/>
        <end position="254"/>
    </location>
</feature>
<sequence>MKHSVYGSSISYFTGKVENYFRLRRIPHEFFPMQFPKDRKSLKSELGVIQMPSIKLSDGRWQTDSTKIIQWFESQLPKPGIVPDDPVKAFICYLIEDWADEWWWRPAMHYRWHYDIGASFASNHLSKELLHSVPLPRFIKRYYLTKRQRLGYTTGDGISRKNVKQIETQVRELFSHLENIFKKRPFFFGDRPSLADIGLSGPFFRHFALDPVPAGILKREAPSVLEWSTRLWNASLDDLSNEWTDDIPEDISPLIKSIGLHYLPYLNANAECVRLNKRKFSPQIGGVVYKNARASKYRVWCLNELRLRFLNNSENARQKIESYLRLHDCWEPLWAINTLPCSFNQEKALPFKAKFKMVDFDQ</sequence>
<dbReference type="PANTHER" id="PTHR12289:SF67">
    <property type="match status" value="1"/>
</dbReference>
<name>A0ABU2ZW49_9ALTE</name>
<dbReference type="SUPFAM" id="SSF52833">
    <property type="entry name" value="Thioredoxin-like"/>
    <property type="match status" value="1"/>
</dbReference>
<organism evidence="2 3">
    <name type="scientific">Glaciecola petra</name>
    <dbReference type="NCBI Taxonomy" id="3075602"/>
    <lineage>
        <taxon>Bacteria</taxon>
        <taxon>Pseudomonadati</taxon>
        <taxon>Pseudomonadota</taxon>
        <taxon>Gammaproteobacteria</taxon>
        <taxon>Alteromonadales</taxon>
        <taxon>Alteromonadaceae</taxon>
        <taxon>Glaciecola</taxon>
    </lineage>
</organism>
<dbReference type="PANTHER" id="PTHR12289">
    <property type="entry name" value="METAXIN RELATED"/>
    <property type="match status" value="1"/>
</dbReference>
<dbReference type="InterPro" id="IPR050931">
    <property type="entry name" value="Mito_Protein_Transport_Metaxin"/>
</dbReference>
<dbReference type="Proteomes" id="UP001253545">
    <property type="component" value="Unassembled WGS sequence"/>
</dbReference>
<dbReference type="SUPFAM" id="SSF47616">
    <property type="entry name" value="GST C-terminal domain-like"/>
    <property type="match status" value="1"/>
</dbReference>
<evidence type="ECO:0000313" key="3">
    <source>
        <dbReference type="Proteomes" id="UP001253545"/>
    </source>
</evidence>
<dbReference type="InterPro" id="IPR010987">
    <property type="entry name" value="Glutathione-S-Trfase_C-like"/>
</dbReference>
<dbReference type="Pfam" id="PF00043">
    <property type="entry name" value="GST_C"/>
    <property type="match status" value="1"/>
</dbReference>